<comment type="catalytic activity">
    <reaction evidence="1 14 15">
        <text>Endonucleolytic cleavage to 5'-phosphomonoester.</text>
        <dbReference type="EC" id="3.1.26.4"/>
    </reaction>
</comment>
<evidence type="ECO:0000256" key="1">
    <source>
        <dbReference type="ARBA" id="ARBA00000077"/>
    </source>
</evidence>
<organism evidence="17 18">
    <name type="scientific">Mesobacillus subterraneus</name>
    <dbReference type="NCBI Taxonomy" id="285983"/>
    <lineage>
        <taxon>Bacteria</taxon>
        <taxon>Bacillati</taxon>
        <taxon>Bacillota</taxon>
        <taxon>Bacilli</taxon>
        <taxon>Bacillales</taxon>
        <taxon>Bacillaceae</taxon>
        <taxon>Mesobacillus</taxon>
    </lineage>
</organism>
<evidence type="ECO:0000313" key="17">
    <source>
        <dbReference type="EMBL" id="RSD27663.1"/>
    </source>
</evidence>
<evidence type="ECO:0000256" key="15">
    <source>
        <dbReference type="PROSITE-ProRule" id="PRU01319"/>
    </source>
</evidence>
<evidence type="ECO:0000256" key="4">
    <source>
        <dbReference type="ARBA" id="ARBA00004496"/>
    </source>
</evidence>
<dbReference type="Gene3D" id="3.30.310.10">
    <property type="entry name" value="TATA-Binding Protein"/>
    <property type="match status" value="1"/>
</dbReference>
<dbReference type="GO" id="GO:0032299">
    <property type="term" value="C:ribonuclease H2 complex"/>
    <property type="evidence" value="ECO:0007669"/>
    <property type="project" value="TreeGrafter"/>
</dbReference>
<dbReference type="PROSITE" id="PS51975">
    <property type="entry name" value="RNASE_H_2"/>
    <property type="match status" value="1"/>
</dbReference>
<dbReference type="PANTHER" id="PTHR10954">
    <property type="entry name" value="RIBONUCLEASE H2 SUBUNIT A"/>
    <property type="match status" value="1"/>
</dbReference>
<evidence type="ECO:0000313" key="18">
    <source>
        <dbReference type="Proteomes" id="UP000279911"/>
    </source>
</evidence>
<dbReference type="GO" id="GO:0043137">
    <property type="term" value="P:DNA replication, removal of RNA primer"/>
    <property type="evidence" value="ECO:0007669"/>
    <property type="project" value="TreeGrafter"/>
</dbReference>
<dbReference type="OrthoDB" id="9777935at2"/>
<dbReference type="NCBIfam" id="TIGR00716">
    <property type="entry name" value="rnhC"/>
    <property type="match status" value="1"/>
</dbReference>
<evidence type="ECO:0000256" key="7">
    <source>
        <dbReference type="ARBA" id="ARBA00021407"/>
    </source>
</evidence>
<evidence type="ECO:0000256" key="14">
    <source>
        <dbReference type="HAMAP-Rule" id="MF_00053"/>
    </source>
</evidence>
<comment type="caution">
    <text evidence="17">The sequence shown here is derived from an EMBL/GenBank/DDBJ whole genome shotgun (WGS) entry which is preliminary data.</text>
</comment>
<evidence type="ECO:0000256" key="10">
    <source>
        <dbReference type="ARBA" id="ARBA00022723"/>
    </source>
</evidence>
<keyword evidence="10 14" id="KW-0479">Metal-binding</keyword>
<gene>
    <name evidence="14" type="primary">rnhC</name>
    <name evidence="17" type="ORF">EJA10_07725</name>
</gene>
<dbReference type="InterPro" id="IPR004641">
    <property type="entry name" value="RNase_HIII"/>
</dbReference>
<protein>
    <recommendedName>
        <fullName evidence="7 14">Ribonuclease HIII</fullName>
        <shortName evidence="14">RNase HIII</shortName>
        <ecNumber evidence="6 14">3.1.26.4</ecNumber>
    </recommendedName>
</protein>
<dbReference type="CDD" id="cd14796">
    <property type="entry name" value="RNAse_HIII_N"/>
    <property type="match status" value="1"/>
</dbReference>
<dbReference type="PIRSF" id="PIRSF037748">
    <property type="entry name" value="RnhC"/>
    <property type="match status" value="1"/>
</dbReference>
<dbReference type="InterPro" id="IPR036397">
    <property type="entry name" value="RNaseH_sf"/>
</dbReference>
<evidence type="ECO:0000256" key="12">
    <source>
        <dbReference type="ARBA" id="ARBA00022801"/>
    </source>
</evidence>
<evidence type="ECO:0000259" key="16">
    <source>
        <dbReference type="PROSITE" id="PS51975"/>
    </source>
</evidence>
<dbReference type="Proteomes" id="UP000279911">
    <property type="component" value="Unassembled WGS sequence"/>
</dbReference>
<evidence type="ECO:0000256" key="13">
    <source>
        <dbReference type="ARBA" id="ARBA00022842"/>
    </source>
</evidence>
<keyword evidence="13 14" id="KW-0460">Magnesium</keyword>
<reference evidence="18" key="1">
    <citation type="submission" date="2018-12" db="EMBL/GenBank/DDBJ databases">
        <title>Bacillus chawlae sp. nov., Bacillus glennii sp. nov., and Bacillus saganii sp. nov. Isolated from the Vehicle Assembly Building at Kennedy Space Center where the Viking Spacecraft were Assembled.</title>
        <authorList>
            <person name="Seuylemezian A."/>
            <person name="Vaishampayan P."/>
        </authorList>
    </citation>
    <scope>NUCLEOTIDE SEQUENCE [LARGE SCALE GENOMIC DNA]</scope>
    <source>
        <strain evidence="18">DSM 13966</strain>
    </source>
</reference>
<dbReference type="RefSeq" id="WP_125479444.1">
    <property type="nucleotide sequence ID" value="NZ_RSFW01000010.1"/>
</dbReference>
<comment type="function">
    <text evidence="3 14">Endonuclease that specifically degrades the RNA of RNA-DNA hybrids.</text>
</comment>
<dbReference type="GO" id="GO:0000287">
    <property type="term" value="F:magnesium ion binding"/>
    <property type="evidence" value="ECO:0007669"/>
    <property type="project" value="UniProtKB-UniRule"/>
</dbReference>
<dbReference type="InterPro" id="IPR001352">
    <property type="entry name" value="RNase_HII/HIII"/>
</dbReference>
<dbReference type="GO" id="GO:0005737">
    <property type="term" value="C:cytoplasm"/>
    <property type="evidence" value="ECO:0007669"/>
    <property type="project" value="UniProtKB-SubCell"/>
</dbReference>
<dbReference type="SUPFAM" id="SSF53098">
    <property type="entry name" value="Ribonuclease H-like"/>
    <property type="match status" value="1"/>
</dbReference>
<dbReference type="FunFam" id="3.30.420.10:FF:000047">
    <property type="entry name" value="Ribonuclease HIII"/>
    <property type="match status" value="1"/>
</dbReference>
<dbReference type="GO" id="GO:0004523">
    <property type="term" value="F:RNA-DNA hybrid ribonuclease activity"/>
    <property type="evidence" value="ECO:0007669"/>
    <property type="project" value="UniProtKB-UniRule"/>
</dbReference>
<dbReference type="InterPro" id="IPR012295">
    <property type="entry name" value="TBP_dom_sf"/>
</dbReference>
<evidence type="ECO:0000256" key="6">
    <source>
        <dbReference type="ARBA" id="ARBA00012180"/>
    </source>
</evidence>
<dbReference type="STRING" id="285983.UB32_10120"/>
<dbReference type="InterPro" id="IPR012337">
    <property type="entry name" value="RNaseH-like_sf"/>
</dbReference>
<dbReference type="HAMAP" id="MF_00053">
    <property type="entry name" value="RNase_HIII"/>
    <property type="match status" value="1"/>
</dbReference>
<keyword evidence="9 14" id="KW-0540">Nuclease</keyword>
<dbReference type="GO" id="GO:0006298">
    <property type="term" value="P:mismatch repair"/>
    <property type="evidence" value="ECO:0007669"/>
    <property type="project" value="TreeGrafter"/>
</dbReference>
<dbReference type="AlphaFoldDB" id="A0A3R9FGU8"/>
<dbReference type="GO" id="GO:0003723">
    <property type="term" value="F:RNA binding"/>
    <property type="evidence" value="ECO:0007669"/>
    <property type="project" value="UniProtKB-UniRule"/>
</dbReference>
<keyword evidence="12 14" id="KW-0378">Hydrolase</keyword>
<evidence type="ECO:0000256" key="8">
    <source>
        <dbReference type="ARBA" id="ARBA00022490"/>
    </source>
</evidence>
<evidence type="ECO:0000256" key="2">
    <source>
        <dbReference type="ARBA" id="ARBA00001946"/>
    </source>
</evidence>
<keyword evidence="8 14" id="KW-0963">Cytoplasm</keyword>
<sequence length="309" mass="33986">MGNSVLQKSPDEIRKMKEYYSRFLIDKLPPGSVFAAKTPTCAITAYKSGKVLFQGKDGESEAAKWGISSAPAAKKKVAPAPGSHLPKNIGEIAIIGSDEVGTGDFFGPITVVAAYVRRQDIPILKELGVQDSKNLKDDKIIEIAKQLVTFLPHSLLTLHNEKYNQMQMKGMSQGKMKALLHNQSINHVLEKIAPEKPEAILIDEFAKEQIYYAHLKGQRKIIRENVLFSTKAESIHLGVAAASMIARYAFVRHFENLSKRAGFTIPKGAGAAVDKAAARLILEKGLDVLPEFVKLHFANTEKAKKIARV</sequence>
<feature type="binding site" evidence="14 15">
    <location>
        <position position="99"/>
    </location>
    <ligand>
        <name>a divalent metal cation</name>
        <dbReference type="ChEBI" id="CHEBI:60240"/>
    </ligand>
</feature>
<evidence type="ECO:0000256" key="9">
    <source>
        <dbReference type="ARBA" id="ARBA00022722"/>
    </source>
</evidence>
<feature type="domain" description="RNase H type-2" evidence="16">
    <location>
        <begin position="92"/>
        <end position="309"/>
    </location>
</feature>
<feature type="binding site" evidence="14 15">
    <location>
        <position position="203"/>
    </location>
    <ligand>
        <name>a divalent metal cation</name>
        <dbReference type="ChEBI" id="CHEBI:60240"/>
    </ligand>
</feature>
<evidence type="ECO:0000256" key="11">
    <source>
        <dbReference type="ARBA" id="ARBA00022759"/>
    </source>
</evidence>
<dbReference type="EMBL" id="RSFW01000010">
    <property type="protein sequence ID" value="RSD27663.1"/>
    <property type="molecule type" value="Genomic_DNA"/>
</dbReference>
<evidence type="ECO:0000256" key="5">
    <source>
        <dbReference type="ARBA" id="ARBA00008378"/>
    </source>
</evidence>
<accession>A0A3R9FGU8</accession>
<dbReference type="CDD" id="cd06590">
    <property type="entry name" value="RNase_HII_bacteria_HIII_like"/>
    <property type="match status" value="1"/>
</dbReference>
<dbReference type="Gene3D" id="3.30.420.10">
    <property type="entry name" value="Ribonuclease H-like superfamily/Ribonuclease H"/>
    <property type="match status" value="1"/>
</dbReference>
<dbReference type="PANTHER" id="PTHR10954:SF23">
    <property type="entry name" value="RIBONUCLEASE"/>
    <property type="match status" value="1"/>
</dbReference>
<comment type="cofactor">
    <cofactor evidence="2">
        <name>Mg(2+)</name>
        <dbReference type="ChEBI" id="CHEBI:18420"/>
    </cofactor>
</comment>
<name>A0A3R9FGU8_9BACI</name>
<dbReference type="Pfam" id="PF01351">
    <property type="entry name" value="RNase_HII"/>
    <property type="match status" value="1"/>
</dbReference>
<dbReference type="InterPro" id="IPR024568">
    <property type="entry name" value="RNase_HIII_N"/>
</dbReference>
<evidence type="ECO:0000256" key="3">
    <source>
        <dbReference type="ARBA" id="ARBA00004065"/>
    </source>
</evidence>
<comment type="similarity">
    <text evidence="5 14">Belongs to the RNase HII family. RnhC subfamily.</text>
</comment>
<comment type="cofactor">
    <cofactor evidence="14 15">
        <name>Mn(2+)</name>
        <dbReference type="ChEBI" id="CHEBI:29035"/>
    </cofactor>
    <cofactor evidence="14 15">
        <name>Mg(2+)</name>
        <dbReference type="ChEBI" id="CHEBI:18420"/>
    </cofactor>
    <text evidence="14 15">Manganese or magnesium. Binds 1 divalent metal ion per monomer in the absence of substrate. May bind a second metal ion after substrate binding.</text>
</comment>
<dbReference type="InterPro" id="IPR024567">
    <property type="entry name" value="RNase_HII/HIII_dom"/>
</dbReference>
<feature type="binding site" evidence="14 15">
    <location>
        <position position="98"/>
    </location>
    <ligand>
        <name>a divalent metal cation</name>
        <dbReference type="ChEBI" id="CHEBI:60240"/>
    </ligand>
</feature>
<proteinExistence type="inferred from homology"/>
<dbReference type="EC" id="3.1.26.4" evidence="6 14"/>
<keyword evidence="11 14" id="KW-0255">Endonuclease</keyword>
<dbReference type="Pfam" id="PF11858">
    <property type="entry name" value="DUF3378"/>
    <property type="match status" value="1"/>
</dbReference>
<comment type="subcellular location">
    <subcellularLocation>
        <location evidence="4 14">Cytoplasm</location>
    </subcellularLocation>
</comment>